<evidence type="ECO:0000256" key="6">
    <source>
        <dbReference type="ARBA" id="ARBA00023204"/>
    </source>
</evidence>
<protein>
    <submittedName>
        <fullName evidence="9">ERCC4 domain-containing protein</fullName>
    </submittedName>
</protein>
<name>A0ABW2RD49_9BURK</name>
<dbReference type="PANTHER" id="PTHR10150">
    <property type="entry name" value="DNA REPAIR ENDONUCLEASE XPF"/>
    <property type="match status" value="1"/>
</dbReference>
<dbReference type="Pfam" id="PF02732">
    <property type="entry name" value="ERCC4"/>
    <property type="match status" value="1"/>
</dbReference>
<dbReference type="CDD" id="cd22367">
    <property type="entry name" value="XPF_ERCC4_MUS81-like"/>
    <property type="match status" value="1"/>
</dbReference>
<keyword evidence="2" id="KW-0255">Endonuclease</keyword>
<gene>
    <name evidence="9" type="ORF">ACFQNJ_16110</name>
</gene>
<keyword evidence="6" id="KW-0234">DNA repair</keyword>
<dbReference type="Proteomes" id="UP001596495">
    <property type="component" value="Unassembled WGS sequence"/>
</dbReference>
<keyword evidence="5" id="KW-0238">DNA-binding</keyword>
<feature type="domain" description="ERCC4" evidence="8">
    <location>
        <begin position="1"/>
        <end position="80"/>
    </location>
</feature>
<keyword evidence="3" id="KW-0227">DNA damage</keyword>
<evidence type="ECO:0000313" key="9">
    <source>
        <dbReference type="EMBL" id="MFC7436040.1"/>
    </source>
</evidence>
<evidence type="ECO:0000256" key="2">
    <source>
        <dbReference type="ARBA" id="ARBA00022759"/>
    </source>
</evidence>
<dbReference type="SUPFAM" id="SSF52980">
    <property type="entry name" value="Restriction endonuclease-like"/>
    <property type="match status" value="1"/>
</dbReference>
<keyword evidence="4" id="KW-0378">Hydrolase</keyword>
<dbReference type="InterPro" id="IPR006166">
    <property type="entry name" value="ERCC4_domain"/>
</dbReference>
<proteinExistence type="predicted"/>
<dbReference type="InterPro" id="IPR011335">
    <property type="entry name" value="Restrct_endonuc-II-like"/>
</dbReference>
<dbReference type="Gene3D" id="1.10.150.20">
    <property type="entry name" value="5' to 3' exonuclease, C-terminal subdomain"/>
    <property type="match status" value="1"/>
</dbReference>
<accession>A0ABW2RD49</accession>
<evidence type="ECO:0000313" key="10">
    <source>
        <dbReference type="Proteomes" id="UP001596495"/>
    </source>
</evidence>
<dbReference type="SUPFAM" id="SSF47781">
    <property type="entry name" value="RuvA domain 2-like"/>
    <property type="match status" value="1"/>
</dbReference>
<dbReference type="Pfam" id="PF14520">
    <property type="entry name" value="HHH_5"/>
    <property type="match status" value="1"/>
</dbReference>
<keyword evidence="10" id="KW-1185">Reference proteome</keyword>
<evidence type="ECO:0000256" key="4">
    <source>
        <dbReference type="ARBA" id="ARBA00022801"/>
    </source>
</evidence>
<reference evidence="10" key="1">
    <citation type="journal article" date="2019" name="Int. J. Syst. Evol. Microbiol.">
        <title>The Global Catalogue of Microorganisms (GCM) 10K type strain sequencing project: providing services to taxonomists for standard genome sequencing and annotation.</title>
        <authorList>
            <consortium name="The Broad Institute Genomics Platform"/>
            <consortium name="The Broad Institute Genome Sequencing Center for Infectious Disease"/>
            <person name="Wu L."/>
            <person name="Ma J."/>
        </authorList>
    </citation>
    <scope>NUCLEOTIDE SEQUENCE [LARGE SCALE GENOMIC DNA]</scope>
    <source>
        <strain evidence="10">CCUG 54518</strain>
    </source>
</reference>
<dbReference type="SMART" id="SM00891">
    <property type="entry name" value="ERCC4"/>
    <property type="match status" value="1"/>
</dbReference>
<feature type="domain" description="Helix-hairpin-helix DNA-binding motif class 1" evidence="7">
    <location>
        <begin position="153"/>
        <end position="172"/>
    </location>
</feature>
<evidence type="ECO:0000256" key="3">
    <source>
        <dbReference type="ARBA" id="ARBA00022763"/>
    </source>
</evidence>
<dbReference type="RefSeq" id="WP_382259395.1">
    <property type="nucleotide sequence ID" value="NZ_JBHTBX010000013.1"/>
</dbReference>
<organism evidence="9 10">
    <name type="scientific">Hydrogenophaga bisanensis</name>
    <dbReference type="NCBI Taxonomy" id="439611"/>
    <lineage>
        <taxon>Bacteria</taxon>
        <taxon>Pseudomonadati</taxon>
        <taxon>Pseudomonadota</taxon>
        <taxon>Betaproteobacteria</taxon>
        <taxon>Burkholderiales</taxon>
        <taxon>Comamonadaceae</taxon>
        <taxon>Hydrogenophaga</taxon>
    </lineage>
</organism>
<keyword evidence="1" id="KW-0540">Nuclease</keyword>
<dbReference type="Gene3D" id="3.40.50.10130">
    <property type="match status" value="1"/>
</dbReference>
<dbReference type="PANTHER" id="PTHR10150:SF0">
    <property type="entry name" value="DNA REPAIR ENDONUCLEASE XPF"/>
    <property type="match status" value="1"/>
</dbReference>
<comment type="caution">
    <text evidence="9">The sequence shown here is derived from an EMBL/GenBank/DDBJ whole genome shotgun (WGS) entry which is preliminary data.</text>
</comment>
<sequence>MITIDSRETRSSIPGLLNNLGIPTEIAEMAAGDYRLGPFLVERKTANDLVASIMDGRLFEQAEAICLSAERPMLLIEGDLKAVASAIDYESLLGAVSALSIFWEIQVMHLPSSDSSARLLARMHKHLTEGLGYEVATRVAKPRVAPDGAMSQYLVSGLPGVGPELARRLVMHFGSAGAVFAASEKDLCSVKGIGTGTARKIVESLQLRPSNFRTTKAAPSVELR</sequence>
<evidence type="ECO:0000259" key="7">
    <source>
        <dbReference type="SMART" id="SM00278"/>
    </source>
</evidence>
<evidence type="ECO:0000259" key="8">
    <source>
        <dbReference type="SMART" id="SM00891"/>
    </source>
</evidence>
<dbReference type="InterPro" id="IPR003583">
    <property type="entry name" value="Hlx-hairpin-Hlx_DNA-bd_motif"/>
</dbReference>
<dbReference type="EMBL" id="JBHTBX010000013">
    <property type="protein sequence ID" value="MFC7436040.1"/>
    <property type="molecule type" value="Genomic_DNA"/>
</dbReference>
<feature type="domain" description="Helix-hairpin-helix DNA-binding motif class 1" evidence="7">
    <location>
        <begin position="185"/>
        <end position="204"/>
    </location>
</feature>
<evidence type="ECO:0000256" key="5">
    <source>
        <dbReference type="ARBA" id="ARBA00023125"/>
    </source>
</evidence>
<dbReference type="InterPro" id="IPR010994">
    <property type="entry name" value="RuvA_2-like"/>
</dbReference>
<evidence type="ECO:0000256" key="1">
    <source>
        <dbReference type="ARBA" id="ARBA00022722"/>
    </source>
</evidence>
<dbReference type="SMART" id="SM00278">
    <property type="entry name" value="HhH1"/>
    <property type="match status" value="2"/>
</dbReference>